<keyword evidence="3" id="KW-1185">Reference proteome</keyword>
<gene>
    <name evidence="2" type="ORF">KSF_014800</name>
</gene>
<evidence type="ECO:0000313" key="3">
    <source>
        <dbReference type="Proteomes" id="UP000597444"/>
    </source>
</evidence>
<sequence>MTRLPDGRVLKGSRPAQRKKAQFWTEVANDTDELIQHIPEPPVHDADSTDETKGKKVRAKKPRTTPDGVRDKKSASTGHHSGLKPSQRGFKWPTP</sequence>
<organism evidence="2 3">
    <name type="scientific">Reticulibacter mediterranei</name>
    <dbReference type="NCBI Taxonomy" id="2778369"/>
    <lineage>
        <taxon>Bacteria</taxon>
        <taxon>Bacillati</taxon>
        <taxon>Chloroflexota</taxon>
        <taxon>Ktedonobacteria</taxon>
        <taxon>Ktedonobacterales</taxon>
        <taxon>Reticulibacteraceae</taxon>
        <taxon>Reticulibacter</taxon>
    </lineage>
</organism>
<protein>
    <submittedName>
        <fullName evidence="2">Uncharacterized protein</fullName>
    </submittedName>
</protein>
<evidence type="ECO:0000256" key="1">
    <source>
        <dbReference type="SAM" id="MobiDB-lite"/>
    </source>
</evidence>
<evidence type="ECO:0000313" key="2">
    <source>
        <dbReference type="EMBL" id="GHO91432.1"/>
    </source>
</evidence>
<comment type="caution">
    <text evidence="2">The sequence shown here is derived from an EMBL/GenBank/DDBJ whole genome shotgun (WGS) entry which is preliminary data.</text>
</comment>
<name>A0A8J3MZ15_9CHLR</name>
<dbReference type="AlphaFoldDB" id="A0A8J3MZ15"/>
<reference evidence="2" key="1">
    <citation type="submission" date="2020-10" db="EMBL/GenBank/DDBJ databases">
        <title>Taxonomic study of unclassified bacteria belonging to the class Ktedonobacteria.</title>
        <authorList>
            <person name="Yabe S."/>
            <person name="Wang C.M."/>
            <person name="Zheng Y."/>
            <person name="Sakai Y."/>
            <person name="Cavaletti L."/>
            <person name="Monciardini P."/>
            <person name="Donadio S."/>
        </authorList>
    </citation>
    <scope>NUCLEOTIDE SEQUENCE</scope>
    <source>
        <strain evidence="2">ID150040</strain>
    </source>
</reference>
<dbReference type="Proteomes" id="UP000597444">
    <property type="component" value="Unassembled WGS sequence"/>
</dbReference>
<feature type="region of interest" description="Disordered" evidence="1">
    <location>
        <begin position="1"/>
        <end position="95"/>
    </location>
</feature>
<feature type="compositionally biased region" description="Basic and acidic residues" evidence="1">
    <location>
        <begin position="42"/>
        <end position="54"/>
    </location>
</feature>
<proteinExistence type="predicted"/>
<accession>A0A8J3MZ15</accession>
<dbReference type="EMBL" id="BNJK01000001">
    <property type="protein sequence ID" value="GHO91432.1"/>
    <property type="molecule type" value="Genomic_DNA"/>
</dbReference>